<evidence type="ECO:0000256" key="1">
    <source>
        <dbReference type="SAM" id="Phobius"/>
    </source>
</evidence>
<keyword evidence="1" id="KW-0472">Membrane</keyword>
<feature type="transmembrane region" description="Helical" evidence="1">
    <location>
        <begin position="59"/>
        <end position="80"/>
    </location>
</feature>
<evidence type="ECO:0000313" key="2">
    <source>
        <dbReference type="EMBL" id="KKS19910.1"/>
    </source>
</evidence>
<protein>
    <submittedName>
        <fullName evidence="2">Uncharacterized protein</fullName>
    </submittedName>
</protein>
<keyword evidence="1" id="KW-0812">Transmembrane</keyword>
<reference evidence="2 3" key="1">
    <citation type="journal article" date="2015" name="Nature">
        <title>rRNA introns, odd ribosomes, and small enigmatic genomes across a large radiation of phyla.</title>
        <authorList>
            <person name="Brown C.T."/>
            <person name="Hug L.A."/>
            <person name="Thomas B.C."/>
            <person name="Sharon I."/>
            <person name="Castelle C.J."/>
            <person name="Singh A."/>
            <person name="Wilkins M.J."/>
            <person name="Williams K.H."/>
            <person name="Banfield J.F."/>
        </authorList>
    </citation>
    <scope>NUCLEOTIDE SEQUENCE [LARGE SCALE GENOMIC DNA]</scope>
</reference>
<keyword evidence="1" id="KW-1133">Transmembrane helix</keyword>
<name>A0A0G0X4J3_UNCKA</name>
<dbReference type="EMBL" id="LCBX01000036">
    <property type="protein sequence ID" value="KKS19910.1"/>
    <property type="molecule type" value="Genomic_DNA"/>
</dbReference>
<comment type="caution">
    <text evidence="2">The sequence shown here is derived from an EMBL/GenBank/DDBJ whole genome shotgun (WGS) entry which is preliminary data.</text>
</comment>
<sequence length="86" mass="9582">MELIFIILGIALCILLEHHNSALSENALTILAVITLFTGLAYIPIRFIDVPFTNIVAEMLFTSVAFLIGFVGFSAVVKLFQLRFKH</sequence>
<evidence type="ECO:0000313" key="3">
    <source>
        <dbReference type="Proteomes" id="UP000034507"/>
    </source>
</evidence>
<proteinExistence type="predicted"/>
<organism evidence="2 3">
    <name type="scientific">candidate division WWE3 bacterium GW2011_GWC1_41_7</name>
    <dbReference type="NCBI Taxonomy" id="1619119"/>
    <lineage>
        <taxon>Bacteria</taxon>
        <taxon>Katanobacteria</taxon>
    </lineage>
</organism>
<dbReference type="Proteomes" id="UP000034507">
    <property type="component" value="Unassembled WGS sequence"/>
</dbReference>
<gene>
    <name evidence="2" type="ORF">UU77_C0036G0011</name>
</gene>
<accession>A0A0G0X4J3</accession>
<dbReference type="AlphaFoldDB" id="A0A0G0X4J3"/>